<keyword evidence="3 5" id="KW-1133">Transmembrane helix</keyword>
<name>A0A7I9VKG9_9BACT</name>
<evidence type="ECO:0000256" key="5">
    <source>
        <dbReference type="SAM" id="Phobius"/>
    </source>
</evidence>
<evidence type="ECO:0000256" key="1">
    <source>
        <dbReference type="ARBA" id="ARBA00004370"/>
    </source>
</evidence>
<accession>A0A7I9VKG9</accession>
<dbReference type="Proteomes" id="UP000503640">
    <property type="component" value="Unassembled WGS sequence"/>
</dbReference>
<gene>
    <name evidence="6" type="ORF">AMYX_13910</name>
</gene>
<evidence type="ECO:0000313" key="7">
    <source>
        <dbReference type="Proteomes" id="UP000503640"/>
    </source>
</evidence>
<comment type="caution">
    <text evidence="6">The sequence shown here is derived from an EMBL/GenBank/DDBJ whole genome shotgun (WGS) entry which is preliminary data.</text>
</comment>
<evidence type="ECO:0000256" key="4">
    <source>
        <dbReference type="ARBA" id="ARBA00023136"/>
    </source>
</evidence>
<evidence type="ECO:0008006" key="8">
    <source>
        <dbReference type="Google" id="ProtNLM"/>
    </source>
</evidence>
<evidence type="ECO:0000256" key="3">
    <source>
        <dbReference type="ARBA" id="ARBA00022989"/>
    </source>
</evidence>
<dbReference type="Pfam" id="PF05101">
    <property type="entry name" value="VirB3"/>
    <property type="match status" value="1"/>
</dbReference>
<dbReference type="AlphaFoldDB" id="A0A7I9VKG9"/>
<keyword evidence="2 5" id="KW-0812">Transmembrane</keyword>
<keyword evidence="7" id="KW-1185">Reference proteome</keyword>
<evidence type="ECO:0000313" key="6">
    <source>
        <dbReference type="EMBL" id="GEJ56650.1"/>
    </source>
</evidence>
<feature type="transmembrane region" description="Helical" evidence="5">
    <location>
        <begin position="27"/>
        <end position="58"/>
    </location>
</feature>
<dbReference type="GO" id="GO:0016020">
    <property type="term" value="C:membrane"/>
    <property type="evidence" value="ECO:0007669"/>
    <property type="project" value="UniProtKB-SubCell"/>
</dbReference>
<reference evidence="7" key="1">
    <citation type="journal article" date="2020" name="Appl. Environ. Microbiol.">
        <title>Diazotrophic Anaeromyxobacter Isolates from Soils.</title>
        <authorList>
            <person name="Masuda Y."/>
            <person name="Yamanaka H."/>
            <person name="Xu Z.X."/>
            <person name="Shiratori Y."/>
            <person name="Aono T."/>
            <person name="Amachi S."/>
            <person name="Senoo K."/>
            <person name="Itoh H."/>
        </authorList>
    </citation>
    <scope>NUCLEOTIDE SEQUENCE [LARGE SCALE GENOMIC DNA]</scope>
    <source>
        <strain evidence="7">R267</strain>
    </source>
</reference>
<comment type="subcellular location">
    <subcellularLocation>
        <location evidence="1">Membrane</location>
    </subcellularLocation>
</comment>
<sequence length="96" mass="10758">MSEVLLRTPICRALHRPALLLGAERELMLLTLLALGGLAVSAANLVATAVCSILWLGVSHFLREMAKADPRLSRIYLRHLRHAHYYPARSRPFCRA</sequence>
<evidence type="ECO:0000256" key="2">
    <source>
        <dbReference type="ARBA" id="ARBA00022692"/>
    </source>
</evidence>
<keyword evidence="4 5" id="KW-0472">Membrane</keyword>
<proteinExistence type="predicted"/>
<dbReference type="EMBL" id="BJTG01000003">
    <property type="protein sequence ID" value="GEJ56650.1"/>
    <property type="molecule type" value="Genomic_DNA"/>
</dbReference>
<dbReference type="NCBIfam" id="NF010395">
    <property type="entry name" value="PRK13823.1"/>
    <property type="match status" value="1"/>
</dbReference>
<dbReference type="InterPro" id="IPR007792">
    <property type="entry name" value="T4SS_VirB3/TrbD/AvhB"/>
</dbReference>
<organism evidence="6 7">
    <name type="scientific">Anaeromyxobacter diazotrophicus</name>
    <dbReference type="NCBI Taxonomy" id="2590199"/>
    <lineage>
        <taxon>Bacteria</taxon>
        <taxon>Pseudomonadati</taxon>
        <taxon>Myxococcota</taxon>
        <taxon>Myxococcia</taxon>
        <taxon>Myxococcales</taxon>
        <taxon>Cystobacterineae</taxon>
        <taxon>Anaeromyxobacteraceae</taxon>
        <taxon>Anaeromyxobacter</taxon>
    </lineage>
</organism>
<dbReference type="RefSeq" id="WP_209005132.1">
    <property type="nucleotide sequence ID" value="NZ_BJTG01000003.1"/>
</dbReference>
<protein>
    <recommendedName>
        <fullName evidence="8">Conjugal transfer protein TrbD</fullName>
    </recommendedName>
</protein>